<keyword evidence="2" id="KW-1185">Reference proteome</keyword>
<name>A0ACC2WUF3_9TREE</name>
<dbReference type="EMBL" id="JASBWV010000057">
    <property type="protein sequence ID" value="KAJ9114784.1"/>
    <property type="molecule type" value="Genomic_DNA"/>
</dbReference>
<accession>A0ACC2WUF3</accession>
<reference evidence="1" key="1">
    <citation type="submission" date="2023-04" db="EMBL/GenBank/DDBJ databases">
        <title>Draft Genome sequencing of Naganishia species isolated from polar environments using Oxford Nanopore Technology.</title>
        <authorList>
            <person name="Leo P."/>
            <person name="Venkateswaran K."/>
        </authorList>
    </citation>
    <scope>NUCLEOTIDE SEQUENCE</scope>
    <source>
        <strain evidence="1">DBVPG 5303</strain>
    </source>
</reference>
<protein>
    <submittedName>
        <fullName evidence="1">Uncharacterized protein</fullName>
    </submittedName>
</protein>
<organism evidence="1 2">
    <name type="scientific">Naganishia onofrii</name>
    <dbReference type="NCBI Taxonomy" id="1851511"/>
    <lineage>
        <taxon>Eukaryota</taxon>
        <taxon>Fungi</taxon>
        <taxon>Dikarya</taxon>
        <taxon>Basidiomycota</taxon>
        <taxon>Agaricomycotina</taxon>
        <taxon>Tremellomycetes</taxon>
        <taxon>Filobasidiales</taxon>
        <taxon>Filobasidiaceae</taxon>
        <taxon>Naganishia</taxon>
    </lineage>
</organism>
<evidence type="ECO:0000313" key="2">
    <source>
        <dbReference type="Proteomes" id="UP001234202"/>
    </source>
</evidence>
<sequence>MPVDIIENRPAVLHQRLREALAFILREAVRKEDAINNGESMATHGQIEAMANMASGRPQQQGAVTRHQGLSNVDGIVQTSVNHVEVSHNAANDQPMPYTGIDAGEVTAGEREMMEHINDWNATGRMHRTETHWVPIPDNMPPVPYTTPTNEVLANPVRHGEPLHIEPAHVEPIHIDEEINDDTHTNEGILAVIPNAVAADPLSRLLLVEQFREEMLQEMMQEELNRNGITQHQVCAHEHHRTQLDEAVLNDGRINGRPYLVVEHITRHDWHPATGNCIYTVGTYGGPPRGSAETLTSHYSGVPYAIWEYWGK</sequence>
<dbReference type="Proteomes" id="UP001234202">
    <property type="component" value="Unassembled WGS sequence"/>
</dbReference>
<comment type="caution">
    <text evidence="1">The sequence shown here is derived from an EMBL/GenBank/DDBJ whole genome shotgun (WGS) entry which is preliminary data.</text>
</comment>
<gene>
    <name evidence="1" type="ORF">QFC24_007121</name>
</gene>
<feature type="non-terminal residue" evidence="1">
    <location>
        <position position="312"/>
    </location>
</feature>
<proteinExistence type="predicted"/>
<evidence type="ECO:0000313" key="1">
    <source>
        <dbReference type="EMBL" id="KAJ9114784.1"/>
    </source>
</evidence>